<proteinExistence type="predicted"/>
<sequence length="70" mass="8149">MPEKFRQAKSKMPIIFFGNGMFGKVSVKIKGLRTYDTGVLWRQLKRNQRSDDILLAYIDEFHTSKVQAVN</sequence>
<name>A0ABR3B3J0_PHYBL</name>
<comment type="caution">
    <text evidence="1">The sequence shown here is derived from an EMBL/GenBank/DDBJ whole genome shotgun (WGS) entry which is preliminary data.</text>
</comment>
<evidence type="ECO:0000313" key="2">
    <source>
        <dbReference type="Proteomes" id="UP001448207"/>
    </source>
</evidence>
<dbReference type="Proteomes" id="UP001448207">
    <property type="component" value="Unassembled WGS sequence"/>
</dbReference>
<accession>A0ABR3B3J0</accession>
<reference evidence="1 2" key="1">
    <citation type="submission" date="2024-04" db="EMBL/GenBank/DDBJ databases">
        <title>Symmetric and asymmetric DNA N6-adenine methylation regulates different biological responses in Mucorales.</title>
        <authorList>
            <consortium name="Lawrence Berkeley National Laboratory"/>
            <person name="Lax C."/>
            <person name="Mondo S.J."/>
            <person name="Osorio-Concepcion M."/>
            <person name="Muszewska A."/>
            <person name="Corrochano-Luque M."/>
            <person name="Gutierrez G."/>
            <person name="Riley R."/>
            <person name="Lipzen A."/>
            <person name="Guo J."/>
            <person name="Hundley H."/>
            <person name="Amirebrahimi M."/>
            <person name="Ng V."/>
            <person name="Lorenzo-Gutierrez D."/>
            <person name="Binder U."/>
            <person name="Yang J."/>
            <person name="Song Y."/>
            <person name="Canovas D."/>
            <person name="Navarro E."/>
            <person name="Freitag M."/>
            <person name="Gabaldon T."/>
            <person name="Grigoriev I.V."/>
            <person name="Corrochano L.M."/>
            <person name="Nicolas F.E."/>
            <person name="Garre V."/>
        </authorList>
    </citation>
    <scope>NUCLEOTIDE SEQUENCE [LARGE SCALE GENOMIC DNA]</scope>
    <source>
        <strain evidence="1 2">L51</strain>
    </source>
</reference>
<keyword evidence="2" id="KW-1185">Reference proteome</keyword>
<gene>
    <name evidence="1" type="ORF">J3Q64DRAFT_1676133</name>
</gene>
<dbReference type="EMBL" id="JBCLYO010000006">
    <property type="protein sequence ID" value="KAL0087540.1"/>
    <property type="molecule type" value="Genomic_DNA"/>
</dbReference>
<organism evidence="1 2">
    <name type="scientific">Phycomyces blakesleeanus</name>
    <dbReference type="NCBI Taxonomy" id="4837"/>
    <lineage>
        <taxon>Eukaryota</taxon>
        <taxon>Fungi</taxon>
        <taxon>Fungi incertae sedis</taxon>
        <taxon>Mucoromycota</taxon>
        <taxon>Mucoromycotina</taxon>
        <taxon>Mucoromycetes</taxon>
        <taxon>Mucorales</taxon>
        <taxon>Phycomycetaceae</taxon>
        <taxon>Phycomyces</taxon>
    </lineage>
</organism>
<evidence type="ECO:0000313" key="1">
    <source>
        <dbReference type="EMBL" id="KAL0087540.1"/>
    </source>
</evidence>
<evidence type="ECO:0008006" key="3">
    <source>
        <dbReference type="Google" id="ProtNLM"/>
    </source>
</evidence>
<protein>
    <recommendedName>
        <fullName evidence="3">DDE-1 domain-containing protein</fullName>
    </recommendedName>
</protein>